<organism evidence="15 16">
    <name type="scientific">Porticoccus litoralis</name>
    <dbReference type="NCBI Taxonomy" id="434086"/>
    <lineage>
        <taxon>Bacteria</taxon>
        <taxon>Pseudomonadati</taxon>
        <taxon>Pseudomonadota</taxon>
        <taxon>Gammaproteobacteria</taxon>
        <taxon>Cellvibrionales</taxon>
        <taxon>Porticoccaceae</taxon>
        <taxon>Porticoccus</taxon>
    </lineage>
</organism>
<keyword evidence="16" id="KW-1185">Reference proteome</keyword>
<evidence type="ECO:0000313" key="15">
    <source>
        <dbReference type="EMBL" id="MDP1520131.1"/>
    </source>
</evidence>
<keyword evidence="2 10" id="KW-0813">Transport</keyword>
<keyword evidence="3 10" id="KW-1134">Transmembrane beta strand</keyword>
<keyword evidence="8 10" id="KW-0472">Membrane</keyword>
<dbReference type="GO" id="GO:0009279">
    <property type="term" value="C:cell outer membrane"/>
    <property type="evidence" value="ECO:0007669"/>
    <property type="project" value="UniProtKB-SubCell"/>
</dbReference>
<evidence type="ECO:0000256" key="1">
    <source>
        <dbReference type="ARBA" id="ARBA00004571"/>
    </source>
</evidence>
<evidence type="ECO:0000256" key="5">
    <source>
        <dbReference type="ARBA" id="ARBA00022729"/>
    </source>
</evidence>
<dbReference type="EMBL" id="JAUUUU010000001">
    <property type="protein sequence ID" value="MDP1520131.1"/>
    <property type="molecule type" value="Genomic_DNA"/>
</dbReference>
<dbReference type="CDD" id="cd01347">
    <property type="entry name" value="ligand_gated_channel"/>
    <property type="match status" value="1"/>
</dbReference>
<evidence type="ECO:0000256" key="10">
    <source>
        <dbReference type="PROSITE-ProRule" id="PRU01360"/>
    </source>
</evidence>
<evidence type="ECO:0000256" key="4">
    <source>
        <dbReference type="ARBA" id="ARBA00022692"/>
    </source>
</evidence>
<evidence type="ECO:0000313" key="16">
    <source>
        <dbReference type="Proteomes" id="UP001178354"/>
    </source>
</evidence>
<dbReference type="SUPFAM" id="SSF56935">
    <property type="entry name" value="Porins"/>
    <property type="match status" value="1"/>
</dbReference>
<keyword evidence="9 10" id="KW-0998">Cell outer membrane</keyword>
<dbReference type="Pfam" id="PF07715">
    <property type="entry name" value="Plug"/>
    <property type="match status" value="1"/>
</dbReference>
<keyword evidence="15" id="KW-0675">Receptor</keyword>
<dbReference type="GO" id="GO:0015889">
    <property type="term" value="P:cobalamin transport"/>
    <property type="evidence" value="ECO:0007669"/>
    <property type="project" value="TreeGrafter"/>
</dbReference>
<feature type="domain" description="TonB-dependent receptor-like beta-barrel" evidence="13">
    <location>
        <begin position="215"/>
        <end position="622"/>
    </location>
</feature>
<gene>
    <name evidence="15" type="ORF">Q8A57_04030</name>
</gene>
<dbReference type="AlphaFoldDB" id="A0AAW8B056"/>
<reference evidence="15" key="1">
    <citation type="journal article" date="2010" name="Int. J. Syst. Evol. Microbiol.">
        <title>Porticoccus litoralis gen. nov., sp. nov., a gammaproteobacterium isolated from the Yellow Sea.</title>
        <authorList>
            <person name="Oh H.M."/>
            <person name="Kim H."/>
            <person name="Kim K.M."/>
            <person name="Min G.S."/>
            <person name="Cho J.C."/>
        </authorList>
    </citation>
    <scope>NUCLEOTIDE SEQUENCE</scope>
    <source>
        <strain evidence="15">DSM 25064</strain>
    </source>
</reference>
<reference evidence="15" key="2">
    <citation type="submission" date="2023-08" db="EMBL/GenBank/DDBJ databases">
        <authorList>
            <person name="Luo J."/>
        </authorList>
    </citation>
    <scope>NUCLEOTIDE SEQUENCE</scope>
    <source>
        <strain evidence="15">DSM 25064</strain>
    </source>
</reference>
<dbReference type="InterPro" id="IPR039426">
    <property type="entry name" value="TonB-dep_rcpt-like"/>
</dbReference>
<evidence type="ECO:0000256" key="2">
    <source>
        <dbReference type="ARBA" id="ARBA00022448"/>
    </source>
</evidence>
<dbReference type="Pfam" id="PF00593">
    <property type="entry name" value="TonB_dep_Rec_b-barrel"/>
    <property type="match status" value="1"/>
</dbReference>
<dbReference type="Gene3D" id="2.40.170.20">
    <property type="entry name" value="TonB-dependent receptor, beta-barrel domain"/>
    <property type="match status" value="1"/>
</dbReference>
<dbReference type="InterPro" id="IPR012910">
    <property type="entry name" value="Plug_dom"/>
</dbReference>
<keyword evidence="6" id="KW-0406">Ion transport</keyword>
<proteinExistence type="inferred from homology"/>
<evidence type="ECO:0000256" key="6">
    <source>
        <dbReference type="ARBA" id="ARBA00023065"/>
    </source>
</evidence>
<dbReference type="PANTHER" id="PTHR30069">
    <property type="entry name" value="TONB-DEPENDENT OUTER MEMBRANE RECEPTOR"/>
    <property type="match status" value="1"/>
</dbReference>
<comment type="caution">
    <text evidence="15">The sequence shown here is derived from an EMBL/GenBank/DDBJ whole genome shotgun (WGS) entry which is preliminary data.</text>
</comment>
<keyword evidence="5 12" id="KW-0732">Signal</keyword>
<dbReference type="InterPro" id="IPR000531">
    <property type="entry name" value="Beta-barrel_TonB"/>
</dbReference>
<name>A0AAW8B056_9GAMM</name>
<keyword evidence="7 11" id="KW-0798">TonB box</keyword>
<dbReference type="GO" id="GO:0006811">
    <property type="term" value="P:monoatomic ion transport"/>
    <property type="evidence" value="ECO:0007669"/>
    <property type="project" value="UniProtKB-KW"/>
</dbReference>
<dbReference type="PROSITE" id="PS52016">
    <property type="entry name" value="TONB_DEPENDENT_REC_3"/>
    <property type="match status" value="1"/>
</dbReference>
<evidence type="ECO:0000256" key="7">
    <source>
        <dbReference type="ARBA" id="ARBA00023077"/>
    </source>
</evidence>
<protein>
    <submittedName>
        <fullName evidence="15">TonB-dependent receptor</fullName>
    </submittedName>
</protein>
<feature type="domain" description="TonB-dependent receptor plug" evidence="14">
    <location>
        <begin position="49"/>
        <end position="155"/>
    </location>
</feature>
<evidence type="ECO:0000256" key="3">
    <source>
        <dbReference type="ARBA" id="ARBA00022452"/>
    </source>
</evidence>
<evidence type="ECO:0000256" key="8">
    <source>
        <dbReference type="ARBA" id="ARBA00023136"/>
    </source>
</evidence>
<sequence length="651" mass="71652">MNKAVLAGLLAISSIAAVQANESNNESSTQLLGLPEVVVTASLTPVQLLQTGSSVTVISSSEIENSHAAVVSDLLRNVPGVAINRGGVLGATTQLRMRGSEGNHVLVLVDGMEVNDGSQGDEFNWAHMPAAGIERIEVVRGAQSALWGSDAVGGVINIITRQATSGSQGDVFAEVGNHGTTNSGFSLGGRSETAHFNLRASHLASEGENISRHGGEEDGYRNTMLNLNAGWRPLDNLSLSLHGRQTEGENEFDGTDFVTTGLPTDEDSETEFRQRFVRAQADLSLLDDRWQHRVAVAVSRHANENFTDSLLTGSSNSRKKQYSYLTSFSWDDQNQRLSLLVERETEQFSQRGPVLPWGDPNQDRDRETNAVALEYRVVLWEDLTLGASLRHDDNTEFDDAYTRRFDASYLIAETGTRLRATWGTAVKNPTFSERYGYFTSFVGNPDLKPEKSTSWDVGVDQSLFNEQLQLGLTYFKARLEDEIDGFVFDPTIPPFGAYTAENVSGTSYREGLELTARAALSPTVTLKGSYTYTDATEPDGSGREVDELRRPRHLGSATLQWEPNAKWSLALNTQYNGHQDDVFFPPWPNPEQTVNLDSFTLVNLSASYRVTPALTVYSRFENVLNDNYEEVYGFESLGFGAMVGIRYSFAQ</sequence>
<dbReference type="InterPro" id="IPR037066">
    <property type="entry name" value="Plug_dom_sf"/>
</dbReference>
<evidence type="ECO:0000256" key="11">
    <source>
        <dbReference type="RuleBase" id="RU003357"/>
    </source>
</evidence>
<comment type="similarity">
    <text evidence="10 11">Belongs to the TonB-dependent receptor family.</text>
</comment>
<evidence type="ECO:0000256" key="12">
    <source>
        <dbReference type="SAM" id="SignalP"/>
    </source>
</evidence>
<dbReference type="Gene3D" id="2.170.130.10">
    <property type="entry name" value="TonB-dependent receptor, plug domain"/>
    <property type="match status" value="1"/>
</dbReference>
<dbReference type="PANTHER" id="PTHR30069:SF53">
    <property type="entry name" value="COLICIN I RECEPTOR-RELATED"/>
    <property type="match status" value="1"/>
</dbReference>
<evidence type="ECO:0000259" key="14">
    <source>
        <dbReference type="Pfam" id="PF07715"/>
    </source>
</evidence>
<evidence type="ECO:0000259" key="13">
    <source>
        <dbReference type="Pfam" id="PF00593"/>
    </source>
</evidence>
<keyword evidence="4 10" id="KW-0812">Transmembrane</keyword>
<feature type="signal peptide" evidence="12">
    <location>
        <begin position="1"/>
        <end position="20"/>
    </location>
</feature>
<dbReference type="RefSeq" id="WP_305169648.1">
    <property type="nucleotide sequence ID" value="NZ_JAUUUU010000001.1"/>
</dbReference>
<comment type="subcellular location">
    <subcellularLocation>
        <location evidence="1 10">Cell outer membrane</location>
        <topology evidence="1 10">Multi-pass membrane protein</topology>
    </subcellularLocation>
</comment>
<evidence type="ECO:0000256" key="9">
    <source>
        <dbReference type="ARBA" id="ARBA00023237"/>
    </source>
</evidence>
<dbReference type="Proteomes" id="UP001178354">
    <property type="component" value="Unassembled WGS sequence"/>
</dbReference>
<dbReference type="InterPro" id="IPR036942">
    <property type="entry name" value="Beta-barrel_TonB_sf"/>
</dbReference>
<feature type="chain" id="PRO_5043465487" evidence="12">
    <location>
        <begin position="21"/>
        <end position="651"/>
    </location>
</feature>
<accession>A0AAW8B056</accession>